<dbReference type="InterPro" id="IPR050796">
    <property type="entry name" value="SCF_F-box_component"/>
</dbReference>
<dbReference type="AlphaFoldDB" id="A0A6A6N1K4"/>
<name>A0A6A6N1K4_HEVBR</name>
<evidence type="ECO:0000259" key="4">
    <source>
        <dbReference type="Pfam" id="PF08268"/>
    </source>
</evidence>
<evidence type="ECO:0000313" key="5">
    <source>
        <dbReference type="EMBL" id="KAF2318735.1"/>
    </source>
</evidence>
<evidence type="ECO:0000256" key="2">
    <source>
        <dbReference type="SAM" id="SignalP"/>
    </source>
</evidence>
<feature type="chain" id="PRO_5025447815" evidence="2">
    <location>
        <begin position="21"/>
        <end position="243"/>
    </location>
</feature>
<reference evidence="5 6" key="1">
    <citation type="journal article" date="2020" name="Mol. Plant">
        <title>The Chromosome-Based Rubber Tree Genome Provides New Insights into Spurge Genome Evolution and Rubber Biosynthesis.</title>
        <authorList>
            <person name="Liu J."/>
            <person name="Shi C."/>
            <person name="Shi C.C."/>
            <person name="Li W."/>
            <person name="Zhang Q.J."/>
            <person name="Zhang Y."/>
            <person name="Li K."/>
            <person name="Lu H.F."/>
            <person name="Shi C."/>
            <person name="Zhu S.T."/>
            <person name="Xiao Z.Y."/>
            <person name="Nan H."/>
            <person name="Yue Y."/>
            <person name="Zhu X.G."/>
            <person name="Wu Y."/>
            <person name="Hong X.N."/>
            <person name="Fan G.Y."/>
            <person name="Tong Y."/>
            <person name="Zhang D."/>
            <person name="Mao C.L."/>
            <person name="Liu Y.L."/>
            <person name="Hao S.J."/>
            <person name="Liu W.Q."/>
            <person name="Lv M.Q."/>
            <person name="Zhang H.B."/>
            <person name="Liu Y."/>
            <person name="Hu-Tang G.R."/>
            <person name="Wang J.P."/>
            <person name="Wang J.H."/>
            <person name="Sun Y.H."/>
            <person name="Ni S.B."/>
            <person name="Chen W.B."/>
            <person name="Zhang X.C."/>
            <person name="Jiao Y.N."/>
            <person name="Eichler E.E."/>
            <person name="Li G.H."/>
            <person name="Liu X."/>
            <person name="Gao L.Z."/>
        </authorList>
    </citation>
    <scope>NUCLEOTIDE SEQUENCE [LARGE SCALE GENOMIC DNA]</scope>
    <source>
        <strain evidence="6">cv. GT1</strain>
        <tissue evidence="5">Leaf</tissue>
    </source>
</reference>
<accession>A0A6A6N1K4</accession>
<protein>
    <submittedName>
        <fullName evidence="5">Uncharacterized protein</fullName>
    </submittedName>
</protein>
<dbReference type="EMBL" id="JAAGAX010000003">
    <property type="protein sequence ID" value="KAF2318735.1"/>
    <property type="molecule type" value="Genomic_DNA"/>
</dbReference>
<evidence type="ECO:0000313" key="6">
    <source>
        <dbReference type="Proteomes" id="UP000467840"/>
    </source>
</evidence>
<feature type="domain" description="F-box associated beta-propeller type 3" evidence="4">
    <location>
        <begin position="108"/>
        <end position="192"/>
    </location>
</feature>
<dbReference type="Pfam" id="PF00646">
    <property type="entry name" value="F-box"/>
    <property type="match status" value="1"/>
</dbReference>
<dbReference type="InterPro" id="IPR001810">
    <property type="entry name" value="F-box_dom"/>
</dbReference>
<dbReference type="NCBIfam" id="TIGR01640">
    <property type="entry name" value="F_box_assoc_1"/>
    <property type="match status" value="1"/>
</dbReference>
<comment type="caution">
    <text evidence="5">The sequence shown here is derived from an EMBL/GenBank/DDBJ whole genome shotgun (WGS) entry which is preliminary data.</text>
</comment>
<feature type="region of interest" description="Disordered" evidence="1">
    <location>
        <begin position="223"/>
        <end position="243"/>
    </location>
</feature>
<keyword evidence="2" id="KW-0732">Signal</keyword>
<gene>
    <name evidence="5" type="ORF">GH714_010388</name>
</gene>
<dbReference type="Proteomes" id="UP000467840">
    <property type="component" value="Chromosome 10"/>
</dbReference>
<dbReference type="PANTHER" id="PTHR31672:SF13">
    <property type="entry name" value="F-BOX PROTEIN CPR30-LIKE"/>
    <property type="match status" value="1"/>
</dbReference>
<organism evidence="5 6">
    <name type="scientific">Hevea brasiliensis</name>
    <name type="common">Para rubber tree</name>
    <name type="synonym">Siphonia brasiliensis</name>
    <dbReference type="NCBI Taxonomy" id="3981"/>
    <lineage>
        <taxon>Eukaryota</taxon>
        <taxon>Viridiplantae</taxon>
        <taxon>Streptophyta</taxon>
        <taxon>Embryophyta</taxon>
        <taxon>Tracheophyta</taxon>
        <taxon>Spermatophyta</taxon>
        <taxon>Magnoliopsida</taxon>
        <taxon>eudicotyledons</taxon>
        <taxon>Gunneridae</taxon>
        <taxon>Pentapetalae</taxon>
        <taxon>rosids</taxon>
        <taxon>fabids</taxon>
        <taxon>Malpighiales</taxon>
        <taxon>Euphorbiaceae</taxon>
        <taxon>Crotonoideae</taxon>
        <taxon>Micrandreae</taxon>
        <taxon>Hevea</taxon>
    </lineage>
</organism>
<dbReference type="InterPro" id="IPR017451">
    <property type="entry name" value="F-box-assoc_interact_dom"/>
</dbReference>
<evidence type="ECO:0000259" key="3">
    <source>
        <dbReference type="Pfam" id="PF00646"/>
    </source>
</evidence>
<dbReference type="Pfam" id="PF08268">
    <property type="entry name" value="FBA_3"/>
    <property type="match status" value="1"/>
</dbReference>
<feature type="domain" description="F-box" evidence="3">
    <location>
        <begin position="6"/>
        <end position="40"/>
    </location>
</feature>
<dbReference type="InterPro" id="IPR013187">
    <property type="entry name" value="F-box-assoc_dom_typ3"/>
</dbReference>
<proteinExistence type="predicted"/>
<sequence length="243" mass="27585">MSVLLLILLILCRLPIKTLLRFRCLSKTCCSCIDSPDFLHLNRSIKISTNRRLIIDEIKPKGLIFAVDLDSSDGCPLELHPPHKPFVDTVESVYDCFTGKRILRSNKFSTDAFGSCNGLLAMYNGGGMSLWNPSTKKHQILPKFWSHDEYNRRDKILVGFGYDSINNDYKVIMMFQRKEQKSAKRVIIFGSPERESEIAETISVNICVRSLVPVHFNSGIAGSPSELQSKKSKRISTRENKEL</sequence>
<dbReference type="PANTHER" id="PTHR31672">
    <property type="entry name" value="BNACNNG10540D PROTEIN"/>
    <property type="match status" value="1"/>
</dbReference>
<keyword evidence="6" id="KW-1185">Reference proteome</keyword>
<evidence type="ECO:0000256" key="1">
    <source>
        <dbReference type="SAM" id="MobiDB-lite"/>
    </source>
</evidence>
<feature type="signal peptide" evidence="2">
    <location>
        <begin position="1"/>
        <end position="20"/>
    </location>
</feature>